<evidence type="ECO:0000313" key="2">
    <source>
        <dbReference type="Proteomes" id="UP001165960"/>
    </source>
</evidence>
<dbReference type="Proteomes" id="UP001165960">
    <property type="component" value="Unassembled WGS sequence"/>
</dbReference>
<accession>A0ACC2TT06</accession>
<name>A0ACC2TT06_9FUNG</name>
<proteinExistence type="predicted"/>
<gene>
    <name evidence="1" type="ORF">DSO57_1014674</name>
</gene>
<keyword evidence="2" id="KW-1185">Reference proteome</keyword>
<sequence length="300" mass="33770">MHVATQRPLYREVQPKGLNALLSLPDVAIRDPVGVMRKLQVIVRGGRHSVSVIADFNMTLTKYWVGGKQNCDTFNVLEEVGVVSPRLISTQSKLRKEYYRIESNQDLTQPEKECLLTSIIQRNNNLYIEESFTRDSLADALSNYPIVYRKGVHELVALTGFYQIPMLVFTAGLGDVVVELMKAHNLLHPHISFISNFMDFDPLPPHHICGFLPPLVHTLNKGKVVLQSPPFTKPRKNTILIGDSLGDIQMGAFLDHQTTLTIGLLNHSVEENLAQYSSEFDVVLTNDASLDWLNRLILTL</sequence>
<dbReference type="EMBL" id="QTSX02002186">
    <property type="protein sequence ID" value="KAJ9077652.1"/>
    <property type="molecule type" value="Genomic_DNA"/>
</dbReference>
<evidence type="ECO:0000313" key="1">
    <source>
        <dbReference type="EMBL" id="KAJ9077652.1"/>
    </source>
</evidence>
<reference evidence="1" key="1">
    <citation type="submission" date="2022-04" db="EMBL/GenBank/DDBJ databases">
        <title>Genome of the entomopathogenic fungus Entomophthora muscae.</title>
        <authorList>
            <person name="Elya C."/>
            <person name="Lovett B.R."/>
            <person name="Lee E."/>
            <person name="Macias A.M."/>
            <person name="Hajek A.E."/>
            <person name="De Bivort B.L."/>
            <person name="Kasson M.T."/>
            <person name="De Fine Licht H.H."/>
            <person name="Stajich J.E."/>
        </authorList>
    </citation>
    <scope>NUCLEOTIDE SEQUENCE</scope>
    <source>
        <strain evidence="1">Berkeley</strain>
    </source>
</reference>
<comment type="caution">
    <text evidence="1">The sequence shown here is derived from an EMBL/GenBank/DDBJ whole genome shotgun (WGS) entry which is preliminary data.</text>
</comment>
<protein>
    <submittedName>
        <fullName evidence="1">Uncharacterized protein</fullName>
    </submittedName>
</protein>
<organism evidence="1 2">
    <name type="scientific">Entomophthora muscae</name>
    <dbReference type="NCBI Taxonomy" id="34485"/>
    <lineage>
        <taxon>Eukaryota</taxon>
        <taxon>Fungi</taxon>
        <taxon>Fungi incertae sedis</taxon>
        <taxon>Zoopagomycota</taxon>
        <taxon>Entomophthoromycotina</taxon>
        <taxon>Entomophthoromycetes</taxon>
        <taxon>Entomophthorales</taxon>
        <taxon>Entomophthoraceae</taxon>
        <taxon>Entomophthora</taxon>
    </lineage>
</organism>